<evidence type="ECO:0008006" key="4">
    <source>
        <dbReference type="Google" id="ProtNLM"/>
    </source>
</evidence>
<evidence type="ECO:0000313" key="2">
    <source>
        <dbReference type="EMBL" id="SFP89551.1"/>
    </source>
</evidence>
<evidence type="ECO:0000313" key="3">
    <source>
        <dbReference type="Proteomes" id="UP000199031"/>
    </source>
</evidence>
<name>A0A1I5U301_9BACT</name>
<dbReference type="EMBL" id="FOXQ01000003">
    <property type="protein sequence ID" value="SFP89551.1"/>
    <property type="molecule type" value="Genomic_DNA"/>
</dbReference>
<dbReference type="Proteomes" id="UP000199031">
    <property type="component" value="Unassembled WGS sequence"/>
</dbReference>
<dbReference type="OrthoDB" id="1242975at2"/>
<dbReference type="InterPro" id="IPR052022">
    <property type="entry name" value="26kDa_periplasmic_antigen"/>
</dbReference>
<proteinExistence type="predicted"/>
<feature type="chain" id="PRO_5011647853" description="DUF541 domain-containing protein" evidence="1">
    <location>
        <begin position="20"/>
        <end position="238"/>
    </location>
</feature>
<dbReference type="Gene3D" id="3.30.110.170">
    <property type="entry name" value="Protein of unknown function (DUF541), domain 1"/>
    <property type="match status" value="1"/>
</dbReference>
<keyword evidence="1" id="KW-0732">Signal</keyword>
<organism evidence="2 3">
    <name type="scientific">Parafilimonas terrae</name>
    <dbReference type="NCBI Taxonomy" id="1465490"/>
    <lineage>
        <taxon>Bacteria</taxon>
        <taxon>Pseudomonadati</taxon>
        <taxon>Bacteroidota</taxon>
        <taxon>Chitinophagia</taxon>
        <taxon>Chitinophagales</taxon>
        <taxon>Chitinophagaceae</taxon>
        <taxon>Parafilimonas</taxon>
    </lineage>
</organism>
<dbReference type="RefSeq" id="WP_090656314.1">
    <property type="nucleotide sequence ID" value="NZ_FOXQ01000003.1"/>
</dbReference>
<reference evidence="2 3" key="1">
    <citation type="submission" date="2016-10" db="EMBL/GenBank/DDBJ databases">
        <authorList>
            <person name="de Groot N.N."/>
        </authorList>
    </citation>
    <scope>NUCLEOTIDE SEQUENCE [LARGE SCALE GENOMIC DNA]</scope>
    <source>
        <strain evidence="2 3">DSM 28286</strain>
    </source>
</reference>
<keyword evidence="3" id="KW-1185">Reference proteome</keyword>
<protein>
    <recommendedName>
        <fullName evidence="4">DUF541 domain-containing protein</fullName>
    </recommendedName>
</protein>
<evidence type="ECO:0000256" key="1">
    <source>
        <dbReference type="SAM" id="SignalP"/>
    </source>
</evidence>
<dbReference type="STRING" id="1465490.SAMN05444277_10328"/>
<dbReference type="InterPro" id="IPR007497">
    <property type="entry name" value="SIMPL/DUF541"/>
</dbReference>
<sequence length="238" mass="26654">MKKVFLALSASLFLLFANAQTGDNVIKQRTINVTGTAELEITPDEIYVQVELREYTKKNGEKVDIETIRNQFLSAAKSMGIADTDVVVQGYSGWDGNYWWYQKNKKKNPDMKAGITYEVKMKSVNDMDKLVDKLDDQATQNFSLSRTSHSNMDSIKKELKIQAIKAAKEKATYLAAALGDNVGQALTINDPVENGSYPRPVYAANMMMKAADAEAAPMDVDFKKIKIQYNVNVVFELK</sequence>
<dbReference type="AlphaFoldDB" id="A0A1I5U301"/>
<dbReference type="PANTHER" id="PTHR34387">
    <property type="entry name" value="SLR1258 PROTEIN"/>
    <property type="match status" value="1"/>
</dbReference>
<feature type="signal peptide" evidence="1">
    <location>
        <begin position="1"/>
        <end position="19"/>
    </location>
</feature>
<gene>
    <name evidence="2" type="ORF">SAMN05444277_10328</name>
</gene>
<dbReference type="Gene3D" id="3.30.70.2970">
    <property type="entry name" value="Protein of unknown function (DUF541), domain 2"/>
    <property type="match status" value="1"/>
</dbReference>
<accession>A0A1I5U301</accession>
<dbReference type="GO" id="GO:0006974">
    <property type="term" value="P:DNA damage response"/>
    <property type="evidence" value="ECO:0007669"/>
    <property type="project" value="TreeGrafter"/>
</dbReference>
<dbReference type="Pfam" id="PF04402">
    <property type="entry name" value="SIMPL"/>
    <property type="match status" value="1"/>
</dbReference>
<dbReference type="PANTHER" id="PTHR34387:SF1">
    <property type="entry name" value="PERIPLASMIC IMMUNOGENIC PROTEIN"/>
    <property type="match status" value="1"/>
</dbReference>